<organism evidence="1 2">
    <name type="scientific">Nephila pilipes</name>
    <name type="common">Giant wood spider</name>
    <name type="synonym">Nephila maculata</name>
    <dbReference type="NCBI Taxonomy" id="299642"/>
    <lineage>
        <taxon>Eukaryota</taxon>
        <taxon>Metazoa</taxon>
        <taxon>Ecdysozoa</taxon>
        <taxon>Arthropoda</taxon>
        <taxon>Chelicerata</taxon>
        <taxon>Arachnida</taxon>
        <taxon>Araneae</taxon>
        <taxon>Araneomorphae</taxon>
        <taxon>Entelegynae</taxon>
        <taxon>Araneoidea</taxon>
        <taxon>Nephilidae</taxon>
        <taxon>Nephila</taxon>
    </lineage>
</organism>
<evidence type="ECO:0000313" key="1">
    <source>
        <dbReference type="EMBL" id="GFU14284.1"/>
    </source>
</evidence>
<dbReference type="EMBL" id="BMAW01125834">
    <property type="protein sequence ID" value="GFU14284.1"/>
    <property type="molecule type" value="Genomic_DNA"/>
</dbReference>
<keyword evidence="2" id="KW-1185">Reference proteome</keyword>
<name>A0A8X6UGA8_NEPPI</name>
<protein>
    <submittedName>
        <fullName evidence="1">Uncharacterized protein</fullName>
    </submittedName>
</protein>
<dbReference type="Proteomes" id="UP000887013">
    <property type="component" value="Unassembled WGS sequence"/>
</dbReference>
<gene>
    <name evidence="1" type="ORF">NPIL_216591</name>
</gene>
<reference evidence="1" key="1">
    <citation type="submission" date="2020-08" db="EMBL/GenBank/DDBJ databases">
        <title>Multicomponent nature underlies the extraordinary mechanical properties of spider dragline silk.</title>
        <authorList>
            <person name="Kono N."/>
            <person name="Nakamura H."/>
            <person name="Mori M."/>
            <person name="Yoshida Y."/>
            <person name="Ohtoshi R."/>
            <person name="Malay A.D."/>
            <person name="Moran D.A.P."/>
            <person name="Tomita M."/>
            <person name="Numata K."/>
            <person name="Arakawa K."/>
        </authorList>
    </citation>
    <scope>NUCLEOTIDE SEQUENCE</scope>
</reference>
<proteinExistence type="predicted"/>
<dbReference type="AlphaFoldDB" id="A0A8X6UGA8"/>
<evidence type="ECO:0000313" key="2">
    <source>
        <dbReference type="Proteomes" id="UP000887013"/>
    </source>
</evidence>
<sequence length="95" mass="11231">MKQQKSFGECKKKESELLLQLKVLKLPRNSQDSTKHHFESFSAYRFRYVLTVATGHRFIHQMAFWIVNNKLMEKKLYGGKRGNENDYKTGLMFGL</sequence>
<accession>A0A8X6UGA8</accession>
<comment type="caution">
    <text evidence="1">The sequence shown here is derived from an EMBL/GenBank/DDBJ whole genome shotgun (WGS) entry which is preliminary data.</text>
</comment>